<dbReference type="FunFam" id="3.30.1330.40:FF:000001">
    <property type="entry name" value="L-PSP family endoribonuclease"/>
    <property type="match status" value="1"/>
</dbReference>
<dbReference type="EMBL" id="JAZKKV010000001">
    <property type="protein sequence ID" value="MEE9653653.1"/>
    <property type="molecule type" value="Genomic_DNA"/>
</dbReference>
<dbReference type="EC" id="3.5.-.-" evidence="3"/>
<comment type="subunit">
    <text evidence="2">Homotrimer.</text>
</comment>
<keyword evidence="4" id="KW-1185">Reference proteome</keyword>
<protein>
    <submittedName>
        <fullName evidence="3">RidA family protein</fullName>
        <ecNumber evidence="3">3.5.-.-</ecNumber>
    </submittedName>
</protein>
<evidence type="ECO:0000256" key="1">
    <source>
        <dbReference type="ARBA" id="ARBA00010552"/>
    </source>
</evidence>
<dbReference type="PANTHER" id="PTHR11803">
    <property type="entry name" value="2-IMINOBUTANOATE/2-IMINOPROPANOATE DEAMINASE RIDA"/>
    <property type="match status" value="1"/>
</dbReference>
<keyword evidence="3" id="KW-0378">Hydrolase</keyword>
<dbReference type="CDD" id="cd00448">
    <property type="entry name" value="YjgF_YER057c_UK114_family"/>
    <property type="match status" value="1"/>
</dbReference>
<sequence length="118" mass="13199">MKKYASTMPFPFSRAVEANGFLFLSGQLSMNETGEPVKGSVEEQTHLVLQNVETTLKACGSSFEKIVRITVWLSDMAHFQAFNNAYRTRFPDGFPARTTVVSRLAFDLDVEMEVQALA</sequence>
<dbReference type="Gene3D" id="3.30.1330.40">
    <property type="entry name" value="RutC-like"/>
    <property type="match status" value="1"/>
</dbReference>
<gene>
    <name evidence="3" type="ORF">V4836_05700</name>
</gene>
<dbReference type="SUPFAM" id="SSF55298">
    <property type="entry name" value="YjgF-like"/>
    <property type="match status" value="1"/>
</dbReference>
<dbReference type="InterPro" id="IPR006175">
    <property type="entry name" value="YjgF/YER057c/UK114"/>
</dbReference>
<proteinExistence type="inferred from homology"/>
<dbReference type="AlphaFoldDB" id="A0AB35X7D4"/>
<reference evidence="3 4" key="1">
    <citation type="submission" date="2023-10" db="EMBL/GenBank/DDBJ databases">
        <title>Wastewater isolates of ESBL- and carbapenemase-producing Gram-negative bacteria from New Zealand.</title>
        <authorList>
            <person name="Straub C."/>
            <person name="Weaver L."/>
            <person name="Cornelius A."/>
            <person name="Mcgill E."/>
            <person name="Dyet K."/>
            <person name="White L."/>
            <person name="Pattis I."/>
        </authorList>
    </citation>
    <scope>NUCLEOTIDE SEQUENCE [LARGE SCALE GENOMIC DNA]</scope>
    <source>
        <strain evidence="3 4">ESBL09</strain>
    </source>
</reference>
<dbReference type="GO" id="GO:0005829">
    <property type="term" value="C:cytosol"/>
    <property type="evidence" value="ECO:0007669"/>
    <property type="project" value="TreeGrafter"/>
</dbReference>
<comment type="similarity">
    <text evidence="1">Belongs to the RutC family.</text>
</comment>
<comment type="caution">
    <text evidence="3">The sequence shown here is derived from an EMBL/GenBank/DDBJ whole genome shotgun (WGS) entry which is preliminary data.</text>
</comment>
<dbReference type="GO" id="GO:0019239">
    <property type="term" value="F:deaminase activity"/>
    <property type="evidence" value="ECO:0007669"/>
    <property type="project" value="TreeGrafter"/>
</dbReference>
<dbReference type="PANTHER" id="PTHR11803:SF39">
    <property type="entry name" value="2-IMINOBUTANOATE_2-IMINOPROPANOATE DEAMINASE"/>
    <property type="match status" value="1"/>
</dbReference>
<dbReference type="Pfam" id="PF01042">
    <property type="entry name" value="Ribonuc_L-PSP"/>
    <property type="match status" value="1"/>
</dbReference>
<dbReference type="Proteomes" id="UP001331691">
    <property type="component" value="Unassembled WGS sequence"/>
</dbReference>
<organism evidence="3 4">
    <name type="scientific">Kluyvera ascorbata</name>
    <dbReference type="NCBI Taxonomy" id="51288"/>
    <lineage>
        <taxon>Bacteria</taxon>
        <taxon>Pseudomonadati</taxon>
        <taxon>Pseudomonadota</taxon>
        <taxon>Gammaproteobacteria</taxon>
        <taxon>Enterobacterales</taxon>
        <taxon>Enterobacteriaceae</taxon>
        <taxon>Kluyvera</taxon>
    </lineage>
</organism>
<dbReference type="InterPro" id="IPR035959">
    <property type="entry name" value="RutC-like_sf"/>
</dbReference>
<accession>A0AB35X7D4</accession>
<dbReference type="RefSeq" id="WP_331387883.1">
    <property type="nucleotide sequence ID" value="NZ_JAZKKV010000001.1"/>
</dbReference>
<evidence type="ECO:0000256" key="2">
    <source>
        <dbReference type="ARBA" id="ARBA00011233"/>
    </source>
</evidence>
<evidence type="ECO:0000313" key="3">
    <source>
        <dbReference type="EMBL" id="MEE9653653.1"/>
    </source>
</evidence>
<evidence type="ECO:0000313" key="4">
    <source>
        <dbReference type="Proteomes" id="UP001331691"/>
    </source>
</evidence>
<name>A0AB35X7D4_9ENTR</name>